<reference evidence="10 11" key="1">
    <citation type="submission" date="2017-10" db="EMBL/GenBank/DDBJ databases">
        <title>Draft genome of Longibacter Salinarum.</title>
        <authorList>
            <person name="Goh K.M."/>
            <person name="Shamsir M.S."/>
            <person name="Lim S.W."/>
        </authorList>
    </citation>
    <scope>NUCLEOTIDE SEQUENCE [LARGE SCALE GENOMIC DNA]</scope>
    <source>
        <strain evidence="10 11">KCTC 52045</strain>
    </source>
</reference>
<dbReference type="Gene3D" id="3.40.1160.10">
    <property type="entry name" value="Acetylglutamate kinase-like"/>
    <property type="match status" value="1"/>
</dbReference>
<dbReference type="PROSITE" id="PS00324">
    <property type="entry name" value="ASPARTOKINASE"/>
    <property type="match status" value="1"/>
</dbReference>
<dbReference type="Proteomes" id="UP000220102">
    <property type="component" value="Unassembled WGS sequence"/>
</dbReference>
<evidence type="ECO:0000256" key="3">
    <source>
        <dbReference type="ARBA" id="ARBA00022679"/>
    </source>
</evidence>
<evidence type="ECO:0000256" key="7">
    <source>
        <dbReference type="RuleBase" id="RU003448"/>
    </source>
</evidence>
<keyword evidence="8" id="KW-0028">Amino-acid biosynthesis</keyword>
<dbReference type="RefSeq" id="WP_098076186.1">
    <property type="nucleotide sequence ID" value="NZ_PDEQ01000006.1"/>
</dbReference>
<dbReference type="UniPathway" id="UPA00051">
    <property type="reaction ID" value="UER00462"/>
</dbReference>
<dbReference type="PANTHER" id="PTHR21499">
    <property type="entry name" value="ASPARTATE KINASE"/>
    <property type="match status" value="1"/>
</dbReference>
<evidence type="ECO:0000313" key="11">
    <source>
        <dbReference type="Proteomes" id="UP000220102"/>
    </source>
</evidence>
<comment type="catalytic activity">
    <reaction evidence="7">
        <text>L-aspartate + ATP = 4-phospho-L-aspartate + ADP</text>
        <dbReference type="Rhea" id="RHEA:23776"/>
        <dbReference type="ChEBI" id="CHEBI:29991"/>
        <dbReference type="ChEBI" id="CHEBI:30616"/>
        <dbReference type="ChEBI" id="CHEBI:57535"/>
        <dbReference type="ChEBI" id="CHEBI:456216"/>
        <dbReference type="EC" id="2.7.2.4"/>
    </reaction>
</comment>
<dbReference type="PANTHER" id="PTHR21499:SF59">
    <property type="entry name" value="ASPARTOKINASE"/>
    <property type="match status" value="1"/>
</dbReference>
<evidence type="ECO:0000256" key="4">
    <source>
        <dbReference type="ARBA" id="ARBA00022741"/>
    </source>
</evidence>
<dbReference type="GO" id="GO:0009088">
    <property type="term" value="P:threonine biosynthetic process"/>
    <property type="evidence" value="ECO:0007669"/>
    <property type="project" value="UniProtKB-UniPathway"/>
</dbReference>
<dbReference type="AlphaFoldDB" id="A0A2A8CW13"/>
<comment type="pathway">
    <text evidence="8">Amino-acid biosynthesis; L-threonine biosynthesis; L-threonine from L-aspartate: step 1/5.</text>
</comment>
<dbReference type="GO" id="GO:0004072">
    <property type="term" value="F:aspartate kinase activity"/>
    <property type="evidence" value="ECO:0007669"/>
    <property type="project" value="UniProtKB-EC"/>
</dbReference>
<accession>A0A2A8CW13</accession>
<evidence type="ECO:0000256" key="5">
    <source>
        <dbReference type="ARBA" id="ARBA00022777"/>
    </source>
</evidence>
<dbReference type="GO" id="GO:0005524">
    <property type="term" value="F:ATP binding"/>
    <property type="evidence" value="ECO:0007669"/>
    <property type="project" value="UniProtKB-KW"/>
</dbReference>
<organism evidence="10 11">
    <name type="scientific">Longibacter salinarum</name>
    <dbReference type="NCBI Taxonomy" id="1850348"/>
    <lineage>
        <taxon>Bacteria</taxon>
        <taxon>Pseudomonadati</taxon>
        <taxon>Rhodothermota</taxon>
        <taxon>Rhodothermia</taxon>
        <taxon>Rhodothermales</taxon>
        <taxon>Salisaetaceae</taxon>
        <taxon>Longibacter</taxon>
    </lineage>
</organism>
<name>A0A2A8CW13_9BACT</name>
<comment type="pathway">
    <text evidence="8">Amino-acid biosynthesis; L-methionine biosynthesis via de novo pathway; L-homoserine from L-aspartate: step 1/3.</text>
</comment>
<evidence type="ECO:0000256" key="6">
    <source>
        <dbReference type="ARBA" id="ARBA00022840"/>
    </source>
</evidence>
<gene>
    <name evidence="10" type="ORF">CRI94_12390</name>
</gene>
<dbReference type="GO" id="GO:0009090">
    <property type="term" value="P:homoserine biosynthetic process"/>
    <property type="evidence" value="ECO:0007669"/>
    <property type="project" value="TreeGrafter"/>
</dbReference>
<comment type="similarity">
    <text evidence="2 7">Belongs to the aspartokinase family.</text>
</comment>
<dbReference type="EC" id="2.7.2.4" evidence="7"/>
<proteinExistence type="inferred from homology"/>
<dbReference type="UniPathway" id="UPA00050">
    <property type="reaction ID" value="UER00461"/>
</dbReference>
<dbReference type="EMBL" id="PDEQ01000006">
    <property type="protein sequence ID" value="PEN12803.1"/>
    <property type="molecule type" value="Genomic_DNA"/>
</dbReference>
<evidence type="ECO:0000259" key="9">
    <source>
        <dbReference type="Pfam" id="PF00696"/>
    </source>
</evidence>
<keyword evidence="4" id="KW-0547">Nucleotide-binding</keyword>
<dbReference type="InterPro" id="IPR001048">
    <property type="entry name" value="Asp/Glu/Uridylate_kinase"/>
</dbReference>
<dbReference type="SUPFAM" id="SSF53633">
    <property type="entry name" value="Carbamate kinase-like"/>
    <property type="match status" value="1"/>
</dbReference>
<evidence type="ECO:0000256" key="1">
    <source>
        <dbReference type="ARBA" id="ARBA00004766"/>
    </source>
</evidence>
<dbReference type="InterPro" id="IPR018042">
    <property type="entry name" value="Aspartate_kinase_CS"/>
</dbReference>
<protein>
    <recommendedName>
        <fullName evidence="7">Aspartokinase</fullName>
        <ecNumber evidence="7">2.7.2.4</ecNumber>
    </recommendedName>
</protein>
<comment type="caution">
    <text evidence="10">The sequence shown here is derived from an EMBL/GenBank/DDBJ whole genome shotgun (WGS) entry which is preliminary data.</text>
</comment>
<dbReference type="UniPathway" id="UPA00034">
    <property type="reaction ID" value="UER00015"/>
</dbReference>
<keyword evidence="3 7" id="KW-0808">Transferase</keyword>
<feature type="domain" description="Aspartate/glutamate/uridylate kinase" evidence="9">
    <location>
        <begin position="25"/>
        <end position="310"/>
    </location>
</feature>
<dbReference type="InterPro" id="IPR001341">
    <property type="entry name" value="Asp_kinase"/>
</dbReference>
<sequence length="339" mass="36039">MSTAASPSPISPSSWSNVPLAARPVAVLKFGGSSVGSPETFSTVVDVVSESVKHGPIVVIASALARVTRLLSGALENFTTHHHDEGVVDELVDTLRRRHLDHAEAALRSDSLEAYRLILDDHLSRLRTVFGRVREEGFSPALRDSVLAAGEQMSVPILTLALQDAGYLAPHCDATQLVVTDDAFGGANVQLTDSADRIRRWYGGLDEKAIPVVAGFIGATRAGTITTLGFEGSDYSAALFAAILEAGALTRYTDVNGLYTSDPNTDANAERLDRIDMEEAYARTESGALGMHPKTLRPLVHAGIPMQVRSILRPQARGTCILPTGVDLSVIVPPVPAAD</sequence>
<keyword evidence="11" id="KW-1185">Reference proteome</keyword>
<dbReference type="InterPro" id="IPR036393">
    <property type="entry name" value="AceGlu_kinase-like_sf"/>
</dbReference>
<dbReference type="OrthoDB" id="9799110at2"/>
<keyword evidence="6" id="KW-0067">ATP-binding</keyword>
<comment type="pathway">
    <text evidence="1 8">Amino-acid biosynthesis; L-lysine biosynthesis via DAP pathway; (S)-tetrahydrodipicolinate from L-aspartate: step 1/4.</text>
</comment>
<keyword evidence="5 7" id="KW-0418">Kinase</keyword>
<dbReference type="NCBIfam" id="TIGR00657">
    <property type="entry name" value="asp_kinases"/>
    <property type="match status" value="1"/>
</dbReference>
<dbReference type="GO" id="GO:0009089">
    <property type="term" value="P:lysine biosynthetic process via diaminopimelate"/>
    <property type="evidence" value="ECO:0007669"/>
    <property type="project" value="UniProtKB-UniPathway"/>
</dbReference>
<dbReference type="Pfam" id="PF00696">
    <property type="entry name" value="AA_kinase"/>
    <property type="match status" value="1"/>
</dbReference>
<evidence type="ECO:0000256" key="2">
    <source>
        <dbReference type="ARBA" id="ARBA00010122"/>
    </source>
</evidence>
<evidence type="ECO:0000256" key="8">
    <source>
        <dbReference type="RuleBase" id="RU004249"/>
    </source>
</evidence>
<dbReference type="GO" id="GO:0005829">
    <property type="term" value="C:cytosol"/>
    <property type="evidence" value="ECO:0007669"/>
    <property type="project" value="TreeGrafter"/>
</dbReference>
<evidence type="ECO:0000313" key="10">
    <source>
        <dbReference type="EMBL" id="PEN12803.1"/>
    </source>
</evidence>